<dbReference type="CDD" id="cd03235">
    <property type="entry name" value="ABC_Metallic_Cations"/>
    <property type="match status" value="1"/>
</dbReference>
<evidence type="ECO:0000313" key="6">
    <source>
        <dbReference type="Proteomes" id="UP000078148"/>
    </source>
</evidence>
<organism evidence="5 6">
    <name type="scientific">Paenibacillus bovis</name>
    <dbReference type="NCBI Taxonomy" id="1616788"/>
    <lineage>
        <taxon>Bacteria</taxon>
        <taxon>Bacillati</taxon>
        <taxon>Bacillota</taxon>
        <taxon>Bacilli</taxon>
        <taxon>Bacillales</taxon>
        <taxon>Paenibacillaceae</taxon>
        <taxon>Paenibacillus</taxon>
    </lineage>
</organism>
<proteinExistence type="predicted"/>
<evidence type="ECO:0000256" key="1">
    <source>
        <dbReference type="ARBA" id="ARBA00022448"/>
    </source>
</evidence>
<accession>A0A172ZGS4</accession>
<dbReference type="GO" id="GO:0016887">
    <property type="term" value="F:ATP hydrolysis activity"/>
    <property type="evidence" value="ECO:0007669"/>
    <property type="project" value="InterPro"/>
</dbReference>
<dbReference type="InterPro" id="IPR003439">
    <property type="entry name" value="ABC_transporter-like_ATP-bd"/>
</dbReference>
<dbReference type="AlphaFoldDB" id="A0A172ZGS4"/>
<dbReference type="GO" id="GO:0005524">
    <property type="term" value="F:ATP binding"/>
    <property type="evidence" value="ECO:0007669"/>
    <property type="project" value="UniProtKB-KW"/>
</dbReference>
<dbReference type="PANTHER" id="PTHR42734:SF4">
    <property type="entry name" value="HIGH-AFFINITY ZINC UPTAKE SYSTEM ATP-BINDING PROTEIN ZNUC"/>
    <property type="match status" value="1"/>
</dbReference>
<dbReference type="InterPro" id="IPR050153">
    <property type="entry name" value="Metal_Ion_Import_ABC"/>
</dbReference>
<dbReference type="InterPro" id="IPR027417">
    <property type="entry name" value="P-loop_NTPase"/>
</dbReference>
<dbReference type="EMBL" id="CP013023">
    <property type="protein sequence ID" value="ANF96729.1"/>
    <property type="molecule type" value="Genomic_DNA"/>
</dbReference>
<reference evidence="5 6" key="2">
    <citation type="journal article" date="2016" name="Int. J. Syst. Evol. Microbiol.">
        <title>Paenibacillus bovis sp. nov., isolated from raw yak (Bos grunniens) milk.</title>
        <authorList>
            <person name="Gao C."/>
            <person name="Han J."/>
            <person name="Liu Z."/>
            <person name="Xu X."/>
            <person name="Hang F."/>
            <person name="Wu Z."/>
        </authorList>
    </citation>
    <scope>NUCLEOTIDE SEQUENCE [LARGE SCALE GENOMIC DNA]</scope>
    <source>
        <strain evidence="5 6">BD3526</strain>
    </source>
</reference>
<sequence length="234" mass="26287">MLLASMQDIVFGYDREPVVNRLSMEIYSNEFMALSGPNGAAKTTSLKLLLGILKPWSGRVQINRNEKGKRPVIGYVPQQVASFNSGFPSTVFELVRSGCYMRLGLFKRFGDKQEALVRSSLEAVGMWELRDRKIGELSGGQKQRVCIARALAQEPDVLILDEPTTGMDLESRKGFYELMRHHVKQHGRTVVMVTHGLEEAEPYLDRMIRLEREEGGGWACLTTSSCSARFGPEE</sequence>
<dbReference type="OrthoDB" id="9806726at2"/>
<evidence type="ECO:0000256" key="2">
    <source>
        <dbReference type="ARBA" id="ARBA00022741"/>
    </source>
</evidence>
<dbReference type="PANTHER" id="PTHR42734">
    <property type="entry name" value="METAL TRANSPORT SYSTEM ATP-BINDING PROTEIN TM_0124-RELATED"/>
    <property type="match status" value="1"/>
</dbReference>
<dbReference type="Gene3D" id="3.40.50.300">
    <property type="entry name" value="P-loop containing nucleotide triphosphate hydrolases"/>
    <property type="match status" value="1"/>
</dbReference>
<dbReference type="STRING" id="1616788.AR543_12380"/>
<name>A0A172ZGS4_9BACL</name>
<dbReference type="SUPFAM" id="SSF52540">
    <property type="entry name" value="P-loop containing nucleoside triphosphate hydrolases"/>
    <property type="match status" value="1"/>
</dbReference>
<evidence type="ECO:0000313" key="5">
    <source>
        <dbReference type="EMBL" id="ANF96729.1"/>
    </source>
</evidence>
<keyword evidence="1" id="KW-0813">Transport</keyword>
<reference evidence="6" key="1">
    <citation type="submission" date="2015-10" db="EMBL/GenBank/DDBJ databases">
        <title>Genome of Paenibacillus bovis sp. nov.</title>
        <authorList>
            <person name="Wu Z."/>
            <person name="Gao C."/>
            <person name="Liu Z."/>
            <person name="Zheng H."/>
        </authorList>
    </citation>
    <scope>NUCLEOTIDE SEQUENCE [LARGE SCALE GENOMIC DNA]</scope>
    <source>
        <strain evidence="6">BD3526</strain>
    </source>
</reference>
<dbReference type="Proteomes" id="UP000078148">
    <property type="component" value="Chromosome"/>
</dbReference>
<protein>
    <submittedName>
        <fullName evidence="5">Zinc ABC transporter ATP-binding protein</fullName>
    </submittedName>
</protein>
<dbReference type="InterPro" id="IPR017871">
    <property type="entry name" value="ABC_transporter-like_CS"/>
</dbReference>
<keyword evidence="2" id="KW-0547">Nucleotide-binding</keyword>
<dbReference type="KEGG" id="pbv:AR543_12380"/>
<dbReference type="PROSITE" id="PS00211">
    <property type="entry name" value="ABC_TRANSPORTER_1"/>
    <property type="match status" value="1"/>
</dbReference>
<dbReference type="RefSeq" id="WP_060534832.1">
    <property type="nucleotide sequence ID" value="NZ_CP013023.1"/>
</dbReference>
<evidence type="ECO:0000259" key="4">
    <source>
        <dbReference type="PROSITE" id="PS50893"/>
    </source>
</evidence>
<dbReference type="SMART" id="SM00382">
    <property type="entry name" value="AAA"/>
    <property type="match status" value="1"/>
</dbReference>
<feature type="domain" description="ABC transporter" evidence="4">
    <location>
        <begin position="4"/>
        <end position="233"/>
    </location>
</feature>
<keyword evidence="6" id="KW-1185">Reference proteome</keyword>
<keyword evidence="3 5" id="KW-0067">ATP-binding</keyword>
<dbReference type="InterPro" id="IPR003593">
    <property type="entry name" value="AAA+_ATPase"/>
</dbReference>
<gene>
    <name evidence="5" type="ORF">AR543_12380</name>
</gene>
<dbReference type="PROSITE" id="PS50893">
    <property type="entry name" value="ABC_TRANSPORTER_2"/>
    <property type="match status" value="1"/>
</dbReference>
<evidence type="ECO:0000256" key="3">
    <source>
        <dbReference type="ARBA" id="ARBA00022840"/>
    </source>
</evidence>
<dbReference type="Pfam" id="PF00005">
    <property type="entry name" value="ABC_tran"/>
    <property type="match status" value="1"/>
</dbReference>